<dbReference type="InterPro" id="IPR011990">
    <property type="entry name" value="TPR-like_helical_dom_sf"/>
</dbReference>
<protein>
    <submittedName>
        <fullName evidence="4">Diguanylate cyclase (GGDEF)-like protein</fullName>
    </submittedName>
</protein>
<gene>
    <name evidence="4" type="ORF">DES51_103244</name>
</gene>
<dbReference type="PANTHER" id="PTHR45138:SF9">
    <property type="entry name" value="DIGUANYLATE CYCLASE DGCM-RELATED"/>
    <property type="match status" value="1"/>
</dbReference>
<dbReference type="GeneID" id="94442507"/>
<dbReference type="InterPro" id="IPR029016">
    <property type="entry name" value="GAF-like_dom_sf"/>
</dbReference>
<dbReference type="Proteomes" id="UP000247612">
    <property type="component" value="Unassembled WGS sequence"/>
</dbReference>
<dbReference type="GO" id="GO:0052621">
    <property type="term" value="F:diguanylate cyclase activity"/>
    <property type="evidence" value="ECO:0007669"/>
    <property type="project" value="TreeGrafter"/>
</dbReference>
<dbReference type="PROSITE" id="PS50005">
    <property type="entry name" value="TPR"/>
    <property type="match status" value="1"/>
</dbReference>
<evidence type="ECO:0000256" key="1">
    <source>
        <dbReference type="PROSITE-ProRule" id="PRU00339"/>
    </source>
</evidence>
<dbReference type="InterPro" id="IPR003018">
    <property type="entry name" value="GAF"/>
</dbReference>
<dbReference type="GO" id="GO:1902201">
    <property type="term" value="P:negative regulation of bacterial-type flagellum-dependent cell motility"/>
    <property type="evidence" value="ECO:0007669"/>
    <property type="project" value="TreeGrafter"/>
</dbReference>
<dbReference type="InterPro" id="IPR019734">
    <property type="entry name" value="TPR_rpt"/>
</dbReference>
<evidence type="ECO:0000256" key="2">
    <source>
        <dbReference type="SAM" id="Phobius"/>
    </source>
</evidence>
<feature type="transmembrane region" description="Helical" evidence="2">
    <location>
        <begin position="55"/>
        <end position="72"/>
    </location>
</feature>
<dbReference type="InterPro" id="IPR029787">
    <property type="entry name" value="Nucleotide_cyclase"/>
</dbReference>
<dbReference type="PANTHER" id="PTHR45138">
    <property type="entry name" value="REGULATORY COMPONENTS OF SENSORY TRANSDUCTION SYSTEM"/>
    <property type="match status" value="1"/>
</dbReference>
<proteinExistence type="predicted"/>
<organism evidence="4 5">
    <name type="scientific">Dielma fastidiosa</name>
    <dbReference type="NCBI Taxonomy" id="1034346"/>
    <lineage>
        <taxon>Bacteria</taxon>
        <taxon>Bacillati</taxon>
        <taxon>Bacillota</taxon>
        <taxon>Erysipelotrichia</taxon>
        <taxon>Erysipelotrichales</taxon>
        <taxon>Erysipelotrichaceae</taxon>
        <taxon>Dielma</taxon>
    </lineage>
</organism>
<dbReference type="STRING" id="1034346.GCA_000313565_01932"/>
<dbReference type="InterPro" id="IPR043128">
    <property type="entry name" value="Rev_trsase/Diguanyl_cyclase"/>
</dbReference>
<dbReference type="GO" id="GO:0043709">
    <property type="term" value="P:cell adhesion involved in single-species biofilm formation"/>
    <property type="evidence" value="ECO:0007669"/>
    <property type="project" value="TreeGrafter"/>
</dbReference>
<dbReference type="AlphaFoldDB" id="A0A318KUV9"/>
<dbReference type="Pfam" id="PF01590">
    <property type="entry name" value="GAF"/>
    <property type="match status" value="1"/>
</dbReference>
<evidence type="ECO:0000313" key="5">
    <source>
        <dbReference type="Proteomes" id="UP000247612"/>
    </source>
</evidence>
<keyword evidence="2" id="KW-0812">Transmembrane</keyword>
<dbReference type="NCBIfam" id="TIGR00254">
    <property type="entry name" value="GGDEF"/>
    <property type="match status" value="1"/>
</dbReference>
<dbReference type="GO" id="GO:0005886">
    <property type="term" value="C:plasma membrane"/>
    <property type="evidence" value="ECO:0007669"/>
    <property type="project" value="TreeGrafter"/>
</dbReference>
<dbReference type="Gene3D" id="3.30.450.40">
    <property type="match status" value="1"/>
</dbReference>
<dbReference type="FunFam" id="3.30.70.270:FF:000001">
    <property type="entry name" value="Diguanylate cyclase domain protein"/>
    <property type="match status" value="1"/>
</dbReference>
<dbReference type="EMBL" id="QJKH01000003">
    <property type="protein sequence ID" value="PXX80648.1"/>
    <property type="molecule type" value="Genomic_DNA"/>
</dbReference>
<name>A0A318KUV9_9FIRM</name>
<evidence type="ECO:0000313" key="4">
    <source>
        <dbReference type="EMBL" id="PXX80648.1"/>
    </source>
</evidence>
<dbReference type="RefSeq" id="WP_022938237.1">
    <property type="nucleotide sequence ID" value="NZ_CABKRQ010000005.1"/>
</dbReference>
<dbReference type="InterPro" id="IPR050469">
    <property type="entry name" value="Diguanylate_Cyclase"/>
</dbReference>
<dbReference type="SUPFAM" id="SSF55781">
    <property type="entry name" value="GAF domain-like"/>
    <property type="match status" value="1"/>
</dbReference>
<keyword evidence="5" id="KW-1185">Reference proteome</keyword>
<evidence type="ECO:0000259" key="3">
    <source>
        <dbReference type="PROSITE" id="PS50887"/>
    </source>
</evidence>
<dbReference type="InterPro" id="IPR000160">
    <property type="entry name" value="GGDEF_dom"/>
</dbReference>
<dbReference type="OrthoDB" id="9805474at2"/>
<dbReference type="Gene3D" id="3.30.70.270">
    <property type="match status" value="1"/>
</dbReference>
<reference evidence="4 5" key="1">
    <citation type="submission" date="2018-05" db="EMBL/GenBank/DDBJ databases">
        <title>Genomic Encyclopedia of Type Strains, Phase IV (KMG-IV): sequencing the most valuable type-strain genomes for metagenomic binning, comparative biology and taxonomic classification.</title>
        <authorList>
            <person name="Goeker M."/>
        </authorList>
    </citation>
    <scope>NUCLEOTIDE SEQUENCE [LARGE SCALE GENOMIC DNA]</scope>
    <source>
        <strain evidence="4 5">JC118</strain>
    </source>
</reference>
<feature type="domain" description="GGDEF" evidence="3">
    <location>
        <begin position="551"/>
        <end position="680"/>
    </location>
</feature>
<keyword evidence="2" id="KW-0472">Membrane</keyword>
<dbReference type="Pfam" id="PF00990">
    <property type="entry name" value="GGDEF"/>
    <property type="match status" value="1"/>
</dbReference>
<dbReference type="Gene3D" id="1.25.40.10">
    <property type="entry name" value="Tetratricopeptide repeat domain"/>
    <property type="match status" value="1"/>
</dbReference>
<feature type="repeat" description="TPR" evidence="1">
    <location>
        <begin position="262"/>
        <end position="295"/>
    </location>
</feature>
<keyword evidence="2" id="KW-1133">Transmembrane helix</keyword>
<dbReference type="SUPFAM" id="SSF48452">
    <property type="entry name" value="TPR-like"/>
    <property type="match status" value="1"/>
</dbReference>
<dbReference type="SMART" id="SM00267">
    <property type="entry name" value="GGDEF"/>
    <property type="match status" value="1"/>
</dbReference>
<dbReference type="PROSITE" id="PS50887">
    <property type="entry name" value="GGDEF"/>
    <property type="match status" value="1"/>
</dbReference>
<comment type="caution">
    <text evidence="4">The sequence shown here is derived from an EMBL/GenBank/DDBJ whole genome shotgun (WGS) entry which is preliminary data.</text>
</comment>
<dbReference type="CDD" id="cd01949">
    <property type="entry name" value="GGDEF"/>
    <property type="match status" value="1"/>
</dbReference>
<keyword evidence="1" id="KW-0802">TPR repeat</keyword>
<accession>A0A318KUV9</accession>
<sequence>MKEELQKTFDDYLDRFESDESVCEGFKKLLLEQIGLGPVLEPVMQRYIEIAERKAYAYALPLGYAMMFYIYYGRNLDLAIHYNELAREMFMRQPDYKEHDGILTVANNALLGHIFKGNYGAAYQEILAAMPIAEKGGQITYYSAFLNNGAIILREFGLYKKAIQQVEETLEKRDFIGDSNFYTTVFLLCGLYLAVKDTAKVKKLLDTYVPELQKTGYFDVNIFNLGYLDAAILEDDRKLADELYQKFITSYDFTKGDDMDNGEVYFTLGRYHMYRKEYEQALKYYKLLLDYKGGFFGHKRQLLEEAAKLYDCLGDQDKAYCYLQSAHELTKTFISFIDDIYHKEIEDVWEQNRRLSYEVMYDRLLVMTEFGKVVTSCLTWQQLLEVITLHAGRIFSFDEWHLLFYDEPLQRFGSLDHESYDLADHPLLALCVSKNSAYKLGNWNAETDLAKRLGKLYDEHSRSMLIQPVSYQGELLALFCMKSNQIENYSRTDQGLLQIFADYIAIAIHNVKQYSAALEKSSYDYLSGIYNRSALMKYGEGMLQRADQEKHSIGALMIDIDDFKKINDSYGHMQGDRVICAVTDILKQHQQQGIIARFGGEEFILLIDSLSEQALYELAERIRYACETNRVSMGETAIHYTISIGCCYRECAPKSLHELFDEADQRMYIAKRNGKNCVQM</sequence>
<dbReference type="SUPFAM" id="SSF55073">
    <property type="entry name" value="Nucleotide cyclase"/>
    <property type="match status" value="1"/>
</dbReference>